<dbReference type="AlphaFoldDB" id="A0AAV4PPI2"/>
<feature type="region of interest" description="Disordered" evidence="1">
    <location>
        <begin position="140"/>
        <end position="168"/>
    </location>
</feature>
<evidence type="ECO:0000313" key="2">
    <source>
        <dbReference type="EMBL" id="GIX98971.1"/>
    </source>
</evidence>
<protein>
    <submittedName>
        <fullName evidence="2">Uncharacterized protein</fullName>
    </submittedName>
</protein>
<organism evidence="2 3">
    <name type="scientific">Caerostris extrusa</name>
    <name type="common">Bark spider</name>
    <name type="synonym">Caerostris bankana</name>
    <dbReference type="NCBI Taxonomy" id="172846"/>
    <lineage>
        <taxon>Eukaryota</taxon>
        <taxon>Metazoa</taxon>
        <taxon>Ecdysozoa</taxon>
        <taxon>Arthropoda</taxon>
        <taxon>Chelicerata</taxon>
        <taxon>Arachnida</taxon>
        <taxon>Araneae</taxon>
        <taxon>Araneomorphae</taxon>
        <taxon>Entelegynae</taxon>
        <taxon>Araneoidea</taxon>
        <taxon>Araneidae</taxon>
        <taxon>Caerostris</taxon>
    </lineage>
</organism>
<comment type="caution">
    <text evidence="2">The sequence shown here is derived from an EMBL/GenBank/DDBJ whole genome shotgun (WGS) entry which is preliminary data.</text>
</comment>
<accession>A0AAV4PPI2</accession>
<evidence type="ECO:0000313" key="3">
    <source>
        <dbReference type="Proteomes" id="UP001054945"/>
    </source>
</evidence>
<reference evidence="2 3" key="1">
    <citation type="submission" date="2021-06" db="EMBL/GenBank/DDBJ databases">
        <title>Caerostris extrusa draft genome.</title>
        <authorList>
            <person name="Kono N."/>
            <person name="Arakawa K."/>
        </authorList>
    </citation>
    <scope>NUCLEOTIDE SEQUENCE [LARGE SCALE GENOMIC DNA]</scope>
</reference>
<proteinExistence type="predicted"/>
<keyword evidence="3" id="KW-1185">Reference proteome</keyword>
<name>A0AAV4PPI2_CAEEX</name>
<sequence length="228" mass="24541">MHSLKRERQSQFSCHAKGCTGCAVLGYSTTRRSQWGQQMCCIKNPNIPVMCVTSSLAPAKAQKGAELTAFSISKPTTSDASSIMSGLAGHGSHSLLGTAICRYILLQVAEKVAVRVVPSTTIESYFRHGKRGWARKSVHLTKPRQDQRASDSASKLQPGDRSPKCQSWVQPSRPARKLFTMALVSVPPSGICARGGAACQECTSSGLGAEWQCLRSASAYSDSIYFPV</sequence>
<dbReference type="Proteomes" id="UP001054945">
    <property type="component" value="Unassembled WGS sequence"/>
</dbReference>
<evidence type="ECO:0000256" key="1">
    <source>
        <dbReference type="SAM" id="MobiDB-lite"/>
    </source>
</evidence>
<gene>
    <name evidence="2" type="ORF">CEXT_52031</name>
</gene>
<dbReference type="EMBL" id="BPLR01004990">
    <property type="protein sequence ID" value="GIX98971.1"/>
    <property type="molecule type" value="Genomic_DNA"/>
</dbReference>